<evidence type="ECO:0000313" key="4">
    <source>
        <dbReference type="EMBL" id="BAJ62220.1"/>
    </source>
</evidence>
<protein>
    <recommendedName>
        <fullName evidence="1 3">chorismate mutase</fullName>
        <ecNumber evidence="1 3">5.4.99.5</ecNumber>
    </recommendedName>
</protein>
<evidence type="ECO:0000256" key="3">
    <source>
        <dbReference type="PROSITE-ProRule" id="PRU00514"/>
    </source>
</evidence>
<dbReference type="PIRSF" id="PIRSF005965">
    <property type="entry name" value="Chor_mut_AroH"/>
    <property type="match status" value="1"/>
</dbReference>
<evidence type="ECO:0000313" key="5">
    <source>
        <dbReference type="Proteomes" id="UP000008922"/>
    </source>
</evidence>
<dbReference type="HOGENOM" id="CLU_133236_1_0_0"/>
<keyword evidence="2 3" id="KW-0057">Aromatic amino acid biosynthesis</keyword>
<dbReference type="GO" id="GO:0046417">
    <property type="term" value="P:chorismate metabolic process"/>
    <property type="evidence" value="ECO:0007669"/>
    <property type="project" value="TreeGrafter"/>
</dbReference>
<dbReference type="InterPro" id="IPR035959">
    <property type="entry name" value="RutC-like_sf"/>
</dbReference>
<dbReference type="PROSITE" id="PS51167">
    <property type="entry name" value="CHORISMATE_MUT_1"/>
    <property type="match status" value="1"/>
</dbReference>
<dbReference type="Pfam" id="PF07736">
    <property type="entry name" value="CM_1"/>
    <property type="match status" value="1"/>
</dbReference>
<keyword evidence="2 3" id="KW-0028">Amino-acid biosynthesis</keyword>
<feature type="binding site" evidence="2">
    <location>
        <position position="108"/>
    </location>
    <ligand>
        <name>prephenate</name>
        <dbReference type="ChEBI" id="CHEBI:29934"/>
    </ligand>
</feature>
<dbReference type="CDD" id="cd02185">
    <property type="entry name" value="AroH"/>
    <property type="match status" value="1"/>
</dbReference>
<proteinExistence type="predicted"/>
<feature type="binding site" evidence="2">
    <location>
        <position position="7"/>
    </location>
    <ligand>
        <name>prephenate</name>
        <dbReference type="ChEBI" id="CHEBI:29934"/>
    </ligand>
</feature>
<keyword evidence="3 4" id="KW-0413">Isomerase</keyword>
<dbReference type="InterPro" id="IPR008243">
    <property type="entry name" value="Chorismate_mutase_AroH"/>
</dbReference>
<dbReference type="EMBL" id="AP012029">
    <property type="protein sequence ID" value="BAJ62220.1"/>
    <property type="molecule type" value="Genomic_DNA"/>
</dbReference>
<dbReference type="FunCoup" id="E8MZ77">
    <property type="interactions" value="75"/>
</dbReference>
<dbReference type="EC" id="5.4.99.5" evidence="1 3"/>
<dbReference type="GO" id="GO:0004106">
    <property type="term" value="F:chorismate mutase activity"/>
    <property type="evidence" value="ECO:0007669"/>
    <property type="project" value="UniProtKB-UniRule"/>
</dbReference>
<keyword evidence="5" id="KW-1185">Reference proteome</keyword>
<dbReference type="OrthoDB" id="9802232at2"/>
<dbReference type="InParanoid" id="E8MZ77"/>
<dbReference type="GO" id="GO:0008652">
    <property type="term" value="P:amino acid biosynthetic process"/>
    <property type="evidence" value="ECO:0007669"/>
    <property type="project" value="UniProtKB-UniRule"/>
</dbReference>
<dbReference type="Proteomes" id="UP000008922">
    <property type="component" value="Chromosome"/>
</dbReference>
<gene>
    <name evidence="4" type="ordered locus">ANT_01860</name>
</gene>
<dbReference type="KEGG" id="atm:ANT_01860"/>
<reference evidence="4 5" key="1">
    <citation type="submission" date="2010-12" db="EMBL/GenBank/DDBJ databases">
        <title>Whole genome sequence of Anaerolinea thermophila UNI-1.</title>
        <authorList>
            <person name="Narita-Yamada S."/>
            <person name="Kishi E."/>
            <person name="Watanabe Y."/>
            <person name="Takasaki K."/>
            <person name="Ankai A."/>
            <person name="Oguchi A."/>
            <person name="Fukui S."/>
            <person name="Takahashi M."/>
            <person name="Yashiro I."/>
            <person name="Hosoyama A."/>
            <person name="Sekiguchi Y."/>
            <person name="Hanada S."/>
            <person name="Fujita N."/>
        </authorList>
    </citation>
    <scope>NUCLEOTIDE SEQUENCE [LARGE SCALE GENOMIC DNA]</scope>
    <source>
        <strain evidence="5">DSM 14523 / JCM 11388 / NBRC 100420 / UNI-1</strain>
    </source>
</reference>
<dbReference type="Gene3D" id="3.30.1330.40">
    <property type="entry name" value="RutC-like"/>
    <property type="match status" value="1"/>
</dbReference>
<organism evidence="4 5">
    <name type="scientific">Anaerolinea thermophila (strain DSM 14523 / JCM 11388 / NBRC 100420 / UNI-1)</name>
    <dbReference type="NCBI Taxonomy" id="926569"/>
    <lineage>
        <taxon>Bacteria</taxon>
        <taxon>Bacillati</taxon>
        <taxon>Chloroflexota</taxon>
        <taxon>Anaerolineae</taxon>
        <taxon>Anaerolineales</taxon>
        <taxon>Anaerolineaceae</taxon>
        <taxon>Anaerolinea</taxon>
    </lineage>
</organism>
<comment type="catalytic activity">
    <reaction evidence="3">
        <text>chorismate = prephenate</text>
        <dbReference type="Rhea" id="RHEA:13897"/>
        <dbReference type="ChEBI" id="CHEBI:29748"/>
        <dbReference type="ChEBI" id="CHEBI:29934"/>
        <dbReference type="EC" id="5.4.99.5"/>
    </reaction>
</comment>
<name>E8MZ77_ANATU</name>
<sequence length="124" mass="13722">MSIRGIRGATTVDENTAEAILAGTRELLLALMQANPALKPEDIASIFFTMTEDLDAVHPALAARQLGWVEVPLMCAREISVPDSVQRCVRVLIHWNTDMPQNAVRHVYLRGAVTLRPEYAVDVK</sequence>
<dbReference type="STRING" id="926569.ANT_01860"/>
<evidence type="ECO:0000256" key="1">
    <source>
        <dbReference type="NCBIfam" id="TIGR01796"/>
    </source>
</evidence>
<feature type="binding site" evidence="2">
    <location>
        <position position="90"/>
    </location>
    <ligand>
        <name>prephenate</name>
        <dbReference type="ChEBI" id="CHEBI:29934"/>
    </ligand>
</feature>
<accession>E8MZ77</accession>
<dbReference type="SUPFAM" id="SSF55298">
    <property type="entry name" value="YjgF-like"/>
    <property type="match status" value="1"/>
</dbReference>
<dbReference type="eggNOG" id="COG4401">
    <property type="taxonomic scope" value="Bacteria"/>
</dbReference>
<dbReference type="NCBIfam" id="TIGR01796">
    <property type="entry name" value="CM_mono_aroH"/>
    <property type="match status" value="1"/>
</dbReference>
<dbReference type="PANTHER" id="PTHR21164:SF0">
    <property type="entry name" value="CHORISMATE MUTASE AROH"/>
    <property type="match status" value="1"/>
</dbReference>
<evidence type="ECO:0000256" key="2">
    <source>
        <dbReference type="PIRSR" id="PIRSR005965-1"/>
    </source>
</evidence>
<dbReference type="AlphaFoldDB" id="E8MZ77"/>
<dbReference type="RefSeq" id="WP_013558618.1">
    <property type="nucleotide sequence ID" value="NC_014960.1"/>
</dbReference>
<dbReference type="GO" id="GO:0009073">
    <property type="term" value="P:aromatic amino acid family biosynthetic process"/>
    <property type="evidence" value="ECO:0007669"/>
    <property type="project" value="UniProtKB-UniRule"/>
</dbReference>
<dbReference type="PANTHER" id="PTHR21164">
    <property type="entry name" value="CHORISMATE MUTASE"/>
    <property type="match status" value="1"/>
</dbReference>